<comment type="caution">
    <text evidence="2">The sequence shown here is derived from an EMBL/GenBank/DDBJ whole genome shotgun (WGS) entry which is preliminary data.</text>
</comment>
<evidence type="ECO:0000313" key="2">
    <source>
        <dbReference type="EMBL" id="CAG8443114.1"/>
    </source>
</evidence>
<organism evidence="2 3">
    <name type="scientific">Funneliformis mosseae</name>
    <name type="common">Endomycorrhizal fungus</name>
    <name type="synonym">Glomus mosseae</name>
    <dbReference type="NCBI Taxonomy" id="27381"/>
    <lineage>
        <taxon>Eukaryota</taxon>
        <taxon>Fungi</taxon>
        <taxon>Fungi incertae sedis</taxon>
        <taxon>Mucoromycota</taxon>
        <taxon>Glomeromycotina</taxon>
        <taxon>Glomeromycetes</taxon>
        <taxon>Glomerales</taxon>
        <taxon>Glomeraceae</taxon>
        <taxon>Funneliformis</taxon>
    </lineage>
</organism>
<accession>A0A9N8YMA9</accession>
<feature type="compositionally biased region" description="Polar residues" evidence="1">
    <location>
        <begin position="21"/>
        <end position="32"/>
    </location>
</feature>
<sequence>MEDIKLLQPNVENEQDEKTSKTSAHRFTNCQTLPIEFPTTEHNDTAIENSEFDTEDDDNALNGT</sequence>
<reference evidence="2" key="1">
    <citation type="submission" date="2021-06" db="EMBL/GenBank/DDBJ databases">
        <authorList>
            <person name="Kallberg Y."/>
            <person name="Tangrot J."/>
            <person name="Rosling A."/>
        </authorList>
    </citation>
    <scope>NUCLEOTIDE SEQUENCE</scope>
    <source>
        <strain evidence="2">87-6 pot B 2015</strain>
    </source>
</reference>
<proteinExistence type="predicted"/>
<dbReference type="Proteomes" id="UP000789375">
    <property type="component" value="Unassembled WGS sequence"/>
</dbReference>
<evidence type="ECO:0000313" key="3">
    <source>
        <dbReference type="Proteomes" id="UP000789375"/>
    </source>
</evidence>
<feature type="compositionally biased region" description="Acidic residues" evidence="1">
    <location>
        <begin position="50"/>
        <end position="64"/>
    </location>
</feature>
<evidence type="ECO:0000256" key="1">
    <source>
        <dbReference type="SAM" id="MobiDB-lite"/>
    </source>
</evidence>
<dbReference type="AlphaFoldDB" id="A0A9N8YMA9"/>
<name>A0A9N8YMA9_FUNMO</name>
<protein>
    <submittedName>
        <fullName evidence="2">1012_t:CDS:1</fullName>
    </submittedName>
</protein>
<feature type="region of interest" description="Disordered" evidence="1">
    <location>
        <begin position="1"/>
        <end position="64"/>
    </location>
</feature>
<gene>
    <name evidence="2" type="ORF">FMOSSE_LOCUS970</name>
</gene>
<keyword evidence="3" id="KW-1185">Reference proteome</keyword>
<dbReference type="EMBL" id="CAJVPP010000104">
    <property type="protein sequence ID" value="CAG8443114.1"/>
    <property type="molecule type" value="Genomic_DNA"/>
</dbReference>